<keyword evidence="1" id="KW-0472">Membrane</keyword>
<gene>
    <name evidence="2" type="ORF">LLY24_14270</name>
</gene>
<feature type="transmembrane region" description="Helical" evidence="1">
    <location>
        <begin position="95"/>
        <end position="120"/>
    </location>
</feature>
<keyword evidence="3" id="KW-1185">Reference proteome</keyword>
<feature type="transmembrane region" description="Helical" evidence="1">
    <location>
        <begin position="63"/>
        <end position="83"/>
    </location>
</feature>
<evidence type="ECO:0000313" key="2">
    <source>
        <dbReference type="EMBL" id="MCS2610483.1"/>
    </source>
</evidence>
<organism evidence="2 3">
    <name type="scientific">Halomonas dongshanensis</name>
    <dbReference type="NCBI Taxonomy" id="2890835"/>
    <lineage>
        <taxon>Bacteria</taxon>
        <taxon>Pseudomonadati</taxon>
        <taxon>Pseudomonadota</taxon>
        <taxon>Gammaproteobacteria</taxon>
        <taxon>Oceanospirillales</taxon>
        <taxon>Halomonadaceae</taxon>
        <taxon>Halomonas</taxon>
    </lineage>
</organism>
<proteinExistence type="predicted"/>
<name>A0ABT2EFW6_9GAMM</name>
<accession>A0ABT2EFW6</accession>
<sequence length="209" mass="22415">MSLFIAIVTTFPTVIFTVLLGVAVVYWLISLSGMVDSDVPDGDLSDGVADLGGLLATLGLHGVPLPLAITLVALCGWLFSYFAELLLGIHMGGGLLHWLYGGVVLIASFAVGVIVTAQLIRPLRPLFKPAQHLPIEKRLTGTLCTVRSGSVDRTRGRADAHIEGDHLILQVRSDKPLARGDRAILIHYLAEENAYWVIPEDDFQAGPAA</sequence>
<feature type="transmembrane region" description="Helical" evidence="1">
    <location>
        <begin position="7"/>
        <end position="29"/>
    </location>
</feature>
<evidence type="ECO:0008006" key="4">
    <source>
        <dbReference type="Google" id="ProtNLM"/>
    </source>
</evidence>
<keyword evidence="1" id="KW-0812">Transmembrane</keyword>
<dbReference type="EMBL" id="JAJISC010000006">
    <property type="protein sequence ID" value="MCS2610483.1"/>
    <property type="molecule type" value="Genomic_DNA"/>
</dbReference>
<keyword evidence="1" id="KW-1133">Transmembrane helix</keyword>
<dbReference type="Proteomes" id="UP001165542">
    <property type="component" value="Unassembled WGS sequence"/>
</dbReference>
<evidence type="ECO:0000256" key="1">
    <source>
        <dbReference type="SAM" id="Phobius"/>
    </source>
</evidence>
<comment type="caution">
    <text evidence="2">The sequence shown here is derived from an EMBL/GenBank/DDBJ whole genome shotgun (WGS) entry which is preliminary data.</text>
</comment>
<dbReference type="RefSeq" id="WP_259036969.1">
    <property type="nucleotide sequence ID" value="NZ_JAJISC010000006.1"/>
</dbReference>
<protein>
    <recommendedName>
        <fullName evidence="4">DUF1449 family protein</fullName>
    </recommendedName>
</protein>
<evidence type="ECO:0000313" key="3">
    <source>
        <dbReference type="Proteomes" id="UP001165542"/>
    </source>
</evidence>
<reference evidence="2" key="1">
    <citation type="submission" date="2021-11" db="EMBL/GenBank/DDBJ databases">
        <title>Halomonas sp., isolated from a coastal aquaculture zone in Dongshan Bay.</title>
        <authorList>
            <person name="Lin W."/>
        </authorList>
    </citation>
    <scope>NUCLEOTIDE SEQUENCE</scope>
    <source>
        <strain evidence="2">Yzlin-01</strain>
    </source>
</reference>